<gene>
    <name evidence="2" type="ORF">I7I52_07887</name>
</gene>
<evidence type="ECO:0000313" key="3">
    <source>
        <dbReference type="Proteomes" id="UP000670092"/>
    </source>
</evidence>
<dbReference type="AlphaFoldDB" id="A0A8H8CUW5"/>
<comment type="caution">
    <text evidence="2">The sequence shown here is derived from an EMBL/GenBank/DDBJ whole genome shotgun (WGS) entry which is preliminary data.</text>
</comment>
<proteinExistence type="predicted"/>
<dbReference type="EMBL" id="JAEVHI010000005">
    <property type="protein sequence ID" value="KAG5290765.1"/>
    <property type="molecule type" value="Genomic_DNA"/>
</dbReference>
<dbReference type="VEuPathDB" id="FungiDB:I7I52_07887"/>
<feature type="compositionally biased region" description="Polar residues" evidence="1">
    <location>
        <begin position="43"/>
        <end position="65"/>
    </location>
</feature>
<feature type="compositionally biased region" description="Low complexity" evidence="1">
    <location>
        <begin position="72"/>
        <end position="90"/>
    </location>
</feature>
<evidence type="ECO:0000256" key="1">
    <source>
        <dbReference type="SAM" id="MobiDB-lite"/>
    </source>
</evidence>
<accession>A0A8H8CUW5</accession>
<reference evidence="2 3" key="1">
    <citation type="submission" date="2021-01" db="EMBL/GenBank/DDBJ databases">
        <title>Chromosome-level genome assembly of a human fungal pathogen reveals clustering of transcriptionally co-regulated genes.</title>
        <authorList>
            <person name="Voorhies M."/>
            <person name="Cohen S."/>
            <person name="Shea T.P."/>
            <person name="Petrus S."/>
            <person name="Munoz J.F."/>
            <person name="Poplawski S."/>
            <person name="Goldman W.E."/>
            <person name="Michael T."/>
            <person name="Cuomo C.A."/>
            <person name="Sil A."/>
            <person name="Beyhan S."/>
        </authorList>
    </citation>
    <scope>NUCLEOTIDE SEQUENCE [LARGE SCALE GENOMIC DNA]</scope>
    <source>
        <strain evidence="2 3">G184AR</strain>
    </source>
</reference>
<organism evidence="2 3">
    <name type="scientific">Ajellomyces capsulatus</name>
    <name type="common">Darling's disease fungus</name>
    <name type="synonym">Histoplasma capsulatum</name>
    <dbReference type="NCBI Taxonomy" id="5037"/>
    <lineage>
        <taxon>Eukaryota</taxon>
        <taxon>Fungi</taxon>
        <taxon>Dikarya</taxon>
        <taxon>Ascomycota</taxon>
        <taxon>Pezizomycotina</taxon>
        <taxon>Eurotiomycetes</taxon>
        <taxon>Eurotiomycetidae</taxon>
        <taxon>Onygenales</taxon>
        <taxon>Ajellomycetaceae</taxon>
        <taxon>Histoplasma</taxon>
    </lineage>
</organism>
<feature type="region of interest" description="Disordered" evidence="1">
    <location>
        <begin position="288"/>
        <end position="317"/>
    </location>
</feature>
<feature type="compositionally biased region" description="Polar residues" evidence="1">
    <location>
        <begin position="219"/>
        <end position="230"/>
    </location>
</feature>
<feature type="region of interest" description="Disordered" evidence="1">
    <location>
        <begin position="1"/>
        <end position="250"/>
    </location>
</feature>
<dbReference type="Proteomes" id="UP000670092">
    <property type="component" value="Unassembled WGS sequence"/>
</dbReference>
<feature type="compositionally biased region" description="Polar residues" evidence="1">
    <location>
        <begin position="1"/>
        <end position="17"/>
    </location>
</feature>
<feature type="compositionally biased region" description="Polar residues" evidence="1">
    <location>
        <begin position="200"/>
        <end position="211"/>
    </location>
</feature>
<protein>
    <submittedName>
        <fullName evidence="2">Uncharacterized protein</fullName>
    </submittedName>
</protein>
<sequence length="422" mass="45164">MGNNPPSSRPHQQSQRGLRNEEQMPPPSSTSATSEPAPPKSSIASRIQHSASGLLQNTFSGSPSRSLAGDISSTLTAGLGLSSKGSSPSSNAHALLHAGDSASENTLHSHGLSLGQPSSRASGAQRFPSESLRSAPLPATMSLIDEDDQRAWERFQDPTQNNIAGHDNGNDTLFLDPYDATSTKGKGKLRAGEMEDLLDPSTSSNPQQNLPNDDFDSAWHNSSPAGNTTRNHSHKPNDPNIGTYHRASYIPHSTDGQDVIALLTSPTFQPATFATPESPQSELLELDPSMLQQPPPSSSASPPSFSTEATKIHPFPPNQLSLIPDINSILSAIQQQSQEPRQHGQGGEWDWTTMPGIAEWLEVDGTYQDTVWGFLKPYVEAAKKEVVERKECGEDGGVAGTGEDGPAVKRLRMVLGHLKARL</sequence>
<evidence type="ECO:0000313" key="2">
    <source>
        <dbReference type="EMBL" id="KAG5290765.1"/>
    </source>
</evidence>
<dbReference type="OrthoDB" id="5337545at2759"/>
<name>A0A8H8CUW5_AJECA</name>